<evidence type="ECO:0000256" key="4">
    <source>
        <dbReference type="ARBA" id="ARBA00022692"/>
    </source>
</evidence>
<dbReference type="PIRSF" id="PIRSF002744">
    <property type="entry name" value="Pur-cyt_permease"/>
    <property type="match status" value="1"/>
</dbReference>
<accession>A0A4R5VTY8</accession>
<evidence type="ECO:0000256" key="8">
    <source>
        <dbReference type="SAM" id="Phobius"/>
    </source>
</evidence>
<dbReference type="Pfam" id="PF02133">
    <property type="entry name" value="Transp_cyt_pur"/>
    <property type="match status" value="1"/>
</dbReference>
<keyword evidence="5 8" id="KW-1133">Transmembrane helix</keyword>
<reference evidence="9" key="2">
    <citation type="submission" date="2023-08" db="EMBL/GenBank/DDBJ databases">
        <title>Nitrogen cycling bacteria in agricultural field soils.</title>
        <authorList>
            <person name="Jang J."/>
        </authorList>
    </citation>
    <scope>NUCLEOTIDE SEQUENCE</scope>
    <source>
        <strain evidence="9">PS3-36</strain>
    </source>
</reference>
<dbReference type="InterPro" id="IPR026030">
    <property type="entry name" value="Pur-cyt_permease_Fcy2/21/22"/>
</dbReference>
<keyword evidence="3 7" id="KW-0813">Transport</keyword>
<evidence type="ECO:0000313" key="10">
    <source>
        <dbReference type="EMBL" id="TDK62270.1"/>
    </source>
</evidence>
<keyword evidence="4 8" id="KW-0812">Transmembrane</keyword>
<gene>
    <name evidence="10" type="ORF">E2K98_09440</name>
    <name evidence="9" type="ORF">RCG21_28825</name>
</gene>
<protein>
    <submittedName>
        <fullName evidence="10">Cytosine permease</fullName>
    </submittedName>
</protein>
<feature type="transmembrane region" description="Helical" evidence="8">
    <location>
        <begin position="316"/>
        <end position="335"/>
    </location>
</feature>
<organism evidence="10 11">
    <name type="scientific">Bacillus salipaludis</name>
    <dbReference type="NCBI Taxonomy" id="2547811"/>
    <lineage>
        <taxon>Bacteria</taxon>
        <taxon>Bacillati</taxon>
        <taxon>Bacillota</taxon>
        <taxon>Bacilli</taxon>
        <taxon>Bacillales</taxon>
        <taxon>Bacillaceae</taxon>
        <taxon>Bacillus</taxon>
    </lineage>
</organism>
<feature type="transmembrane region" description="Helical" evidence="8">
    <location>
        <begin position="273"/>
        <end position="295"/>
    </location>
</feature>
<feature type="transmembrane region" description="Helical" evidence="8">
    <location>
        <begin position="188"/>
        <end position="208"/>
    </location>
</feature>
<dbReference type="Proteomes" id="UP001178888">
    <property type="component" value="Unassembled WGS sequence"/>
</dbReference>
<feature type="transmembrane region" description="Helical" evidence="8">
    <location>
        <begin position="341"/>
        <end position="365"/>
    </location>
</feature>
<name>A0A4R5VTY8_9BACI</name>
<dbReference type="CDD" id="cd11484">
    <property type="entry name" value="SLC-NCS1sbd_CobB-like"/>
    <property type="match status" value="1"/>
</dbReference>
<evidence type="ECO:0000256" key="7">
    <source>
        <dbReference type="PIRNR" id="PIRNR002744"/>
    </source>
</evidence>
<sequence length="464" mass="51214">MKIETRSIEYIPANERHGKAKGLFSVWFAANMHITTLVTGALCVTFGLNLFWSVVAIIVGNLSGAIFMASHSAQGPKLGIPQMIQSRAQFGVIGAVIPLLLVVFMYLGFFASSGLLGAQVLSSTLNINLTLSIIILNIITFIVTMIGHDLIHKMQKYLTWVFFIVFVIATFIVFKLPVPAGSWSPANFNFGTFMLAVSVVATWQISFAPYVADYSRYLPVDTSYSKTFWYTYAGSVLGTGWMMLLGVFLTTAIPGFLNHTGANLAHQFGSFSFIMFAVILLGQLSINVFNLYGAFMSTVTTVEPFSKIKVTPKVRFFFVFGIATIGTVLAILGQGNFLSNFINFILFISYFLIPWTAINLVDFYVLRHGEYSIKDIFDLNGKYGKVNKITAISFLASIIAEVPFMNTSLYVGPAAKAMGGADLAWILGIVVPAVLYYVLMKRKLRDMPQFSIHHVENDTSSNLN</sequence>
<feature type="transmembrane region" description="Helical" evidence="8">
    <location>
        <begin position="21"/>
        <end position="44"/>
    </location>
</feature>
<evidence type="ECO:0000256" key="2">
    <source>
        <dbReference type="ARBA" id="ARBA00008974"/>
    </source>
</evidence>
<feature type="transmembrane region" description="Helical" evidence="8">
    <location>
        <begin position="50"/>
        <end position="69"/>
    </location>
</feature>
<evidence type="ECO:0000256" key="6">
    <source>
        <dbReference type="ARBA" id="ARBA00023136"/>
    </source>
</evidence>
<comment type="similarity">
    <text evidence="2 7">Belongs to the purine-cytosine permease (2.A.39) family.</text>
</comment>
<dbReference type="Proteomes" id="UP000295132">
    <property type="component" value="Unassembled WGS sequence"/>
</dbReference>
<evidence type="ECO:0000256" key="1">
    <source>
        <dbReference type="ARBA" id="ARBA00004141"/>
    </source>
</evidence>
<feature type="transmembrane region" description="Helical" evidence="8">
    <location>
        <begin position="90"/>
        <end position="109"/>
    </location>
</feature>
<dbReference type="GO" id="GO:0005886">
    <property type="term" value="C:plasma membrane"/>
    <property type="evidence" value="ECO:0007669"/>
    <property type="project" value="TreeGrafter"/>
</dbReference>
<dbReference type="EMBL" id="SMYO01000004">
    <property type="protein sequence ID" value="TDK62270.1"/>
    <property type="molecule type" value="Genomic_DNA"/>
</dbReference>
<dbReference type="AlphaFoldDB" id="A0A4R5VTY8"/>
<dbReference type="EMBL" id="JAVGVR010000001">
    <property type="protein sequence ID" value="MDQ6600282.1"/>
    <property type="molecule type" value="Genomic_DNA"/>
</dbReference>
<keyword evidence="12" id="KW-1185">Reference proteome</keyword>
<proteinExistence type="inferred from homology"/>
<dbReference type="PANTHER" id="PTHR31806:SF1">
    <property type="entry name" value="PURINE-CYTOSINE PERMEASE FCY2-RELATED"/>
    <property type="match status" value="1"/>
</dbReference>
<dbReference type="Gene3D" id="1.10.4160.10">
    <property type="entry name" value="Hydantoin permease"/>
    <property type="match status" value="1"/>
</dbReference>
<evidence type="ECO:0000256" key="5">
    <source>
        <dbReference type="ARBA" id="ARBA00022989"/>
    </source>
</evidence>
<comment type="caution">
    <text evidence="10">The sequence shown here is derived from an EMBL/GenBank/DDBJ whole genome shotgun (WGS) entry which is preliminary data.</text>
</comment>
<dbReference type="InterPro" id="IPR001248">
    <property type="entry name" value="Pur-cyt_permease"/>
</dbReference>
<feature type="transmembrane region" description="Helical" evidence="8">
    <location>
        <begin position="129"/>
        <end position="150"/>
    </location>
</feature>
<dbReference type="PANTHER" id="PTHR31806">
    <property type="entry name" value="PURINE-CYTOSINE PERMEASE FCY2-RELATED"/>
    <property type="match status" value="1"/>
</dbReference>
<feature type="transmembrane region" description="Helical" evidence="8">
    <location>
        <begin position="229"/>
        <end position="253"/>
    </location>
</feature>
<feature type="transmembrane region" description="Helical" evidence="8">
    <location>
        <begin position="386"/>
        <end position="405"/>
    </location>
</feature>
<evidence type="ECO:0000256" key="3">
    <source>
        <dbReference type="ARBA" id="ARBA00022448"/>
    </source>
</evidence>
<comment type="subcellular location">
    <subcellularLocation>
        <location evidence="1">Membrane</location>
        <topology evidence="1">Multi-pass membrane protein</topology>
    </subcellularLocation>
</comment>
<dbReference type="RefSeq" id="WP_133333996.1">
    <property type="nucleotide sequence ID" value="NZ_JAVGVR010000001.1"/>
</dbReference>
<feature type="transmembrane region" description="Helical" evidence="8">
    <location>
        <begin position="417"/>
        <end position="439"/>
    </location>
</feature>
<reference evidence="10 11" key="1">
    <citation type="submission" date="2019-03" db="EMBL/GenBank/DDBJ databases">
        <title>Bacillus niacini sp. nov. a Nicotinate-Metabolizing Mesophile Isolated from Soil.</title>
        <authorList>
            <person name="Zhang G."/>
        </authorList>
    </citation>
    <scope>NUCLEOTIDE SEQUENCE [LARGE SCALE GENOMIC DNA]</scope>
    <source>
        <strain evidence="10 11">WN066</strain>
    </source>
</reference>
<evidence type="ECO:0000313" key="9">
    <source>
        <dbReference type="EMBL" id="MDQ6600282.1"/>
    </source>
</evidence>
<dbReference type="GO" id="GO:0022857">
    <property type="term" value="F:transmembrane transporter activity"/>
    <property type="evidence" value="ECO:0007669"/>
    <property type="project" value="InterPro"/>
</dbReference>
<feature type="transmembrane region" description="Helical" evidence="8">
    <location>
        <begin position="157"/>
        <end position="176"/>
    </location>
</feature>
<keyword evidence="6 7" id="KW-0472">Membrane</keyword>
<evidence type="ECO:0000313" key="12">
    <source>
        <dbReference type="Proteomes" id="UP001178888"/>
    </source>
</evidence>
<evidence type="ECO:0000313" key="11">
    <source>
        <dbReference type="Proteomes" id="UP000295132"/>
    </source>
</evidence>